<dbReference type="RefSeq" id="WP_249304392.1">
    <property type="nucleotide sequence ID" value="NZ_JACRSW010000027.1"/>
</dbReference>
<comment type="caution">
    <text evidence="2">The sequence shown here is derived from an EMBL/GenBank/DDBJ whole genome shotgun (WGS) entry which is preliminary data.</text>
</comment>
<sequence length="315" mass="34884">MKRKIGILFAYLVIVFFVFSPETVCQGAKTGLLLWFQTVLPALLPFMIVSGFFVKKNITDSINKMAAPFFTEMFHISRPASYPALIGMLSGYPIGAKTVAQMYEEKQLDKAEAQYLLCFCNNASPMFLIEFIGVECMHLSFPITVLVLIYTAGYLGSLIERHTMKKRSIKNAIPRHNNDGKQKKQKESPSLVEALDECILDSFVTITKVGGYIILFSIFAKIVADWLPFSAIIKWIMIGLLEITTGASMIAHAPLAECIKDAALVSLCAFGGFSGAAQTASVISNTDLSVRRYLYVKFRQAVIAGILALILFFIL</sequence>
<keyword evidence="3" id="KW-1185">Reference proteome</keyword>
<dbReference type="EMBL" id="JACRSW010000027">
    <property type="protein sequence ID" value="MBC8557318.1"/>
    <property type="molecule type" value="Genomic_DNA"/>
</dbReference>
<gene>
    <name evidence="2" type="ORF">H8700_06325</name>
</gene>
<name>A0ABR7MVS6_9FIRM</name>
<evidence type="ECO:0000313" key="3">
    <source>
        <dbReference type="Proteomes" id="UP000637513"/>
    </source>
</evidence>
<keyword evidence="1" id="KW-0472">Membrane</keyword>
<protein>
    <recommendedName>
        <fullName evidence="4">Sporulation integral membrane protein YlbJ</fullName>
    </recommendedName>
</protein>
<dbReference type="Proteomes" id="UP000637513">
    <property type="component" value="Unassembled WGS sequence"/>
</dbReference>
<keyword evidence="1" id="KW-1133">Transmembrane helix</keyword>
<evidence type="ECO:0000313" key="2">
    <source>
        <dbReference type="EMBL" id="MBC8557318.1"/>
    </source>
</evidence>
<proteinExistence type="predicted"/>
<feature type="transmembrane region" description="Helical" evidence="1">
    <location>
        <begin position="235"/>
        <end position="255"/>
    </location>
</feature>
<reference evidence="2 3" key="1">
    <citation type="submission" date="2020-08" db="EMBL/GenBank/DDBJ databases">
        <title>Genome public.</title>
        <authorList>
            <person name="Liu C."/>
            <person name="Sun Q."/>
        </authorList>
    </citation>
    <scope>NUCLEOTIDE SEQUENCE [LARGE SCALE GENOMIC DNA]</scope>
    <source>
        <strain evidence="2 3">BX3</strain>
    </source>
</reference>
<feature type="transmembrane region" description="Helical" evidence="1">
    <location>
        <begin position="35"/>
        <end position="54"/>
    </location>
</feature>
<evidence type="ECO:0000256" key="1">
    <source>
        <dbReference type="SAM" id="Phobius"/>
    </source>
</evidence>
<keyword evidence="1" id="KW-0812">Transmembrane</keyword>
<organism evidence="2 3">
    <name type="scientific">Jutongia hominis</name>
    <dbReference type="NCBI Taxonomy" id="2763664"/>
    <lineage>
        <taxon>Bacteria</taxon>
        <taxon>Bacillati</taxon>
        <taxon>Bacillota</taxon>
        <taxon>Clostridia</taxon>
        <taxon>Lachnospirales</taxon>
        <taxon>Lachnospiraceae</taxon>
        <taxon>Jutongia</taxon>
    </lineage>
</organism>
<feature type="transmembrane region" description="Helical" evidence="1">
    <location>
        <begin position="295"/>
        <end position="314"/>
    </location>
</feature>
<evidence type="ECO:0008006" key="4">
    <source>
        <dbReference type="Google" id="ProtNLM"/>
    </source>
</evidence>
<feature type="transmembrane region" description="Helical" evidence="1">
    <location>
        <begin position="262"/>
        <end position="283"/>
    </location>
</feature>
<feature type="transmembrane region" description="Helical" evidence="1">
    <location>
        <begin position="139"/>
        <end position="159"/>
    </location>
</feature>
<accession>A0ABR7MVS6</accession>